<dbReference type="InterPro" id="IPR037523">
    <property type="entry name" value="VOC_core"/>
</dbReference>
<protein>
    <submittedName>
        <fullName evidence="2">VOC family protein</fullName>
    </submittedName>
</protein>
<evidence type="ECO:0000313" key="2">
    <source>
        <dbReference type="EMBL" id="WTT15489.1"/>
    </source>
</evidence>
<sequence length="134" mass="14815">MTDTATDAYSSFTVTDLESTRTFYHDVLGLQVEDRDAMLTIRLPGGASTVAYASRNHQPARFTILNIVVPDLPTTVADLTRRGVDFEHYEGVQIDSDGIYRANGPWFAWFTDPSGNVLAVCERDLRTAGARRTG</sequence>
<dbReference type="EMBL" id="CP108222">
    <property type="protein sequence ID" value="WTT15489.1"/>
    <property type="molecule type" value="Genomic_DNA"/>
</dbReference>
<dbReference type="InterPro" id="IPR029068">
    <property type="entry name" value="Glyas_Bleomycin-R_OHBP_Dase"/>
</dbReference>
<feature type="domain" description="VOC" evidence="1">
    <location>
        <begin position="5"/>
        <end position="123"/>
    </location>
</feature>
<name>A0AAU1ZSZ6_9ACTN</name>
<dbReference type="Gene3D" id="3.10.180.10">
    <property type="entry name" value="2,3-Dihydroxybiphenyl 1,2-Dioxygenase, domain 1"/>
    <property type="match status" value="1"/>
</dbReference>
<gene>
    <name evidence="2" type="ORF">OHA22_08130</name>
</gene>
<dbReference type="Pfam" id="PF00903">
    <property type="entry name" value="Glyoxalase"/>
    <property type="match status" value="1"/>
</dbReference>
<dbReference type="SUPFAM" id="SSF54593">
    <property type="entry name" value="Glyoxalase/Bleomycin resistance protein/Dihydroxybiphenyl dioxygenase"/>
    <property type="match status" value="1"/>
</dbReference>
<organism evidence="2">
    <name type="scientific">Streptomyces sp. NBC_00093</name>
    <dbReference type="NCBI Taxonomy" id="2975649"/>
    <lineage>
        <taxon>Bacteria</taxon>
        <taxon>Bacillati</taxon>
        <taxon>Actinomycetota</taxon>
        <taxon>Actinomycetes</taxon>
        <taxon>Kitasatosporales</taxon>
        <taxon>Streptomycetaceae</taxon>
        <taxon>Streptomyces</taxon>
    </lineage>
</organism>
<proteinExistence type="predicted"/>
<dbReference type="AlphaFoldDB" id="A0AAU1ZSZ6"/>
<dbReference type="InterPro" id="IPR004360">
    <property type="entry name" value="Glyas_Fos-R_dOase_dom"/>
</dbReference>
<dbReference type="PROSITE" id="PS51819">
    <property type="entry name" value="VOC"/>
    <property type="match status" value="1"/>
</dbReference>
<evidence type="ECO:0000259" key="1">
    <source>
        <dbReference type="PROSITE" id="PS51819"/>
    </source>
</evidence>
<reference evidence="2" key="1">
    <citation type="submission" date="2022-10" db="EMBL/GenBank/DDBJ databases">
        <title>The complete genomes of actinobacterial strains from the NBC collection.</title>
        <authorList>
            <person name="Joergensen T.S."/>
            <person name="Alvarez Arevalo M."/>
            <person name="Sterndorff E.B."/>
            <person name="Faurdal D."/>
            <person name="Vuksanovic O."/>
            <person name="Mourched A.-S."/>
            <person name="Charusanti P."/>
            <person name="Shaw S."/>
            <person name="Blin K."/>
            <person name="Weber T."/>
        </authorList>
    </citation>
    <scope>NUCLEOTIDE SEQUENCE</scope>
    <source>
        <strain evidence="2">NBC_00093</strain>
    </source>
</reference>
<accession>A0AAU1ZSZ6</accession>
<dbReference type="CDD" id="cd06587">
    <property type="entry name" value="VOC"/>
    <property type="match status" value="1"/>
</dbReference>